<dbReference type="OrthoDB" id="6020543at2759"/>
<reference evidence="2" key="1">
    <citation type="submission" date="2013-04" db="EMBL/GenBank/DDBJ databases">
        <authorList>
            <person name="Qu J."/>
            <person name="Murali S.C."/>
            <person name="Bandaranaike D."/>
            <person name="Bellair M."/>
            <person name="Blankenburg K."/>
            <person name="Chao H."/>
            <person name="Dinh H."/>
            <person name="Doddapaneni H."/>
            <person name="Downs B."/>
            <person name="Dugan-Rocha S."/>
            <person name="Elkadiri S."/>
            <person name="Gnanaolivu R.D."/>
            <person name="Hernandez B."/>
            <person name="Javaid M."/>
            <person name="Jayaseelan J.C."/>
            <person name="Lee S."/>
            <person name="Li M."/>
            <person name="Ming W."/>
            <person name="Munidasa M."/>
            <person name="Muniz J."/>
            <person name="Nguyen L."/>
            <person name="Ongeri F."/>
            <person name="Osuji N."/>
            <person name="Pu L.-L."/>
            <person name="Puazo M."/>
            <person name="Qu C."/>
            <person name="Quiroz J."/>
            <person name="Raj R."/>
            <person name="Weissenberger G."/>
            <person name="Xin Y."/>
            <person name="Zou X."/>
            <person name="Han Y."/>
            <person name="Richards S."/>
            <person name="Worley K."/>
            <person name="Muzny D."/>
            <person name="Gibbs R."/>
        </authorList>
    </citation>
    <scope>NUCLEOTIDE SEQUENCE</scope>
    <source>
        <strain evidence="2">Sampled in the wild</strain>
    </source>
</reference>
<sequence length="210" mass="23433">MVIKIYSLSAIRKSQPVRIVVRRIFETGSKPLSINFDFPRRHTQKKKISDESKPQGAYETDNASPLHIYTRKLGRYPGSSEEKLFRSPSAHGFAGNMSGLSRLILLAMLVALASANSKLMPYPGDCSTFYECASEKCPDGWTFDPTALKCLPSLVKVMMQVQPMEQTAIFPDDNDNTIYWTCTRMPCPIGLQFNPIKLVCEDPTVAGCKS</sequence>
<dbReference type="InterPro" id="IPR002557">
    <property type="entry name" value="Chitin-bd_dom"/>
</dbReference>
<evidence type="ECO:0000313" key="3">
    <source>
        <dbReference type="Proteomes" id="UP000792457"/>
    </source>
</evidence>
<feature type="domain" description="Chitin-binding type-2" evidence="1">
    <location>
        <begin position="117"/>
        <end position="152"/>
    </location>
</feature>
<organism evidence="2 3">
    <name type="scientific">Ladona fulva</name>
    <name type="common">Scarce chaser dragonfly</name>
    <name type="synonym">Libellula fulva</name>
    <dbReference type="NCBI Taxonomy" id="123851"/>
    <lineage>
        <taxon>Eukaryota</taxon>
        <taxon>Metazoa</taxon>
        <taxon>Ecdysozoa</taxon>
        <taxon>Arthropoda</taxon>
        <taxon>Hexapoda</taxon>
        <taxon>Insecta</taxon>
        <taxon>Pterygota</taxon>
        <taxon>Palaeoptera</taxon>
        <taxon>Odonata</taxon>
        <taxon>Epiprocta</taxon>
        <taxon>Anisoptera</taxon>
        <taxon>Libelluloidea</taxon>
        <taxon>Libellulidae</taxon>
        <taxon>Ladona</taxon>
    </lineage>
</organism>
<evidence type="ECO:0000313" key="2">
    <source>
        <dbReference type="EMBL" id="KAG8229147.1"/>
    </source>
</evidence>
<dbReference type="EMBL" id="KZ308413">
    <property type="protein sequence ID" value="KAG8229147.1"/>
    <property type="molecule type" value="Genomic_DNA"/>
</dbReference>
<dbReference type="SUPFAM" id="SSF57625">
    <property type="entry name" value="Invertebrate chitin-binding proteins"/>
    <property type="match status" value="2"/>
</dbReference>
<dbReference type="GO" id="GO:0008061">
    <property type="term" value="F:chitin binding"/>
    <property type="evidence" value="ECO:0007669"/>
    <property type="project" value="InterPro"/>
</dbReference>
<dbReference type="Gene3D" id="2.170.140.10">
    <property type="entry name" value="Chitin binding domain"/>
    <property type="match status" value="1"/>
</dbReference>
<keyword evidence="3" id="KW-1185">Reference proteome</keyword>
<proteinExistence type="predicted"/>
<dbReference type="GO" id="GO:0005576">
    <property type="term" value="C:extracellular region"/>
    <property type="evidence" value="ECO:0007669"/>
    <property type="project" value="InterPro"/>
</dbReference>
<name>A0A8K0P136_LADFU</name>
<dbReference type="Proteomes" id="UP000792457">
    <property type="component" value="Unassembled WGS sequence"/>
</dbReference>
<dbReference type="InterPro" id="IPR036508">
    <property type="entry name" value="Chitin-bd_dom_sf"/>
</dbReference>
<dbReference type="AlphaFoldDB" id="A0A8K0P136"/>
<comment type="caution">
    <text evidence="2">The sequence shown here is derived from an EMBL/GenBank/DDBJ whole genome shotgun (WGS) entry which is preliminary data.</text>
</comment>
<protein>
    <recommendedName>
        <fullName evidence="1">Chitin-binding type-2 domain-containing protein</fullName>
    </recommendedName>
</protein>
<gene>
    <name evidence="2" type="ORF">J437_LFUL009217</name>
</gene>
<evidence type="ECO:0000259" key="1">
    <source>
        <dbReference type="Pfam" id="PF01607"/>
    </source>
</evidence>
<accession>A0A8K0P136</accession>
<dbReference type="Pfam" id="PF01607">
    <property type="entry name" value="CBM_14"/>
    <property type="match status" value="1"/>
</dbReference>
<reference evidence="2" key="2">
    <citation type="submission" date="2017-10" db="EMBL/GenBank/DDBJ databases">
        <title>Ladona fulva Genome sequencing and assembly.</title>
        <authorList>
            <person name="Murali S."/>
            <person name="Richards S."/>
            <person name="Bandaranaike D."/>
            <person name="Bellair M."/>
            <person name="Blankenburg K."/>
            <person name="Chao H."/>
            <person name="Dinh H."/>
            <person name="Doddapaneni H."/>
            <person name="Dugan-Rocha S."/>
            <person name="Elkadiri S."/>
            <person name="Gnanaolivu R."/>
            <person name="Hernandez B."/>
            <person name="Skinner E."/>
            <person name="Javaid M."/>
            <person name="Lee S."/>
            <person name="Li M."/>
            <person name="Ming W."/>
            <person name="Munidasa M."/>
            <person name="Muniz J."/>
            <person name="Nguyen L."/>
            <person name="Hughes D."/>
            <person name="Osuji N."/>
            <person name="Pu L.-L."/>
            <person name="Puazo M."/>
            <person name="Qu C."/>
            <person name="Quiroz J."/>
            <person name="Raj R."/>
            <person name="Weissenberger G."/>
            <person name="Xin Y."/>
            <person name="Zou X."/>
            <person name="Han Y."/>
            <person name="Worley K."/>
            <person name="Muzny D."/>
            <person name="Gibbs R."/>
        </authorList>
    </citation>
    <scope>NUCLEOTIDE SEQUENCE</scope>
    <source>
        <strain evidence="2">Sampled in the wild</strain>
    </source>
</reference>